<evidence type="ECO:0000256" key="1">
    <source>
        <dbReference type="ARBA" id="ARBA00009405"/>
    </source>
</evidence>
<dbReference type="Pfam" id="PF00682">
    <property type="entry name" value="HMGL-like"/>
    <property type="match status" value="1"/>
</dbReference>
<evidence type="ECO:0000313" key="5">
    <source>
        <dbReference type="EMBL" id="WND03476.1"/>
    </source>
</evidence>
<dbReference type="RefSeq" id="WP_310799329.1">
    <property type="nucleotide sequence ID" value="NZ_CP123872.1"/>
</dbReference>
<dbReference type="PANTHER" id="PTHR42738:SF7">
    <property type="entry name" value="HYDROXYMETHYLGLUTARYL-COA LYASE"/>
    <property type="match status" value="1"/>
</dbReference>
<dbReference type="AlphaFoldDB" id="A0AA52EK33"/>
<dbReference type="PROSITE" id="PS50991">
    <property type="entry name" value="PYR_CT"/>
    <property type="match status" value="1"/>
</dbReference>
<dbReference type="NCBIfam" id="NF004283">
    <property type="entry name" value="PRK05692.1"/>
    <property type="match status" value="1"/>
</dbReference>
<evidence type="ECO:0000256" key="3">
    <source>
        <dbReference type="ARBA" id="ARBA00023239"/>
    </source>
</evidence>
<sequence>MTDTVEIVEVGARDGLQNEKVHFSTDQKITLIERAIEAGVKRLEVASFVHPKLVPQMADAEAVIKGLPDSKDITYIGLALNKRGALRGLATRENGARGIDEIGCVAIASDTFATKNQGQTSAESVQVSKEMIKLCKTEGMSAQVTISAAWGCPFEGRVDQAKVIAMAEELAEAGPREIAIADTIGVGSPKRVYEMMNNLKERLPEMPLRAHFHNTRNTGLANAWAAYSAGVRTLDSSVAGLGGCPFAPKATGNIGTEDLLYLLEESDVKTAVDLEKMIDLAGWVEEIIGRTPPAMVSQAGGFPNRK</sequence>
<dbReference type="GO" id="GO:0046872">
    <property type="term" value="F:metal ion binding"/>
    <property type="evidence" value="ECO:0007669"/>
    <property type="project" value="UniProtKB-KW"/>
</dbReference>
<dbReference type="GO" id="GO:0006552">
    <property type="term" value="P:L-leucine catabolic process"/>
    <property type="evidence" value="ECO:0007669"/>
    <property type="project" value="TreeGrafter"/>
</dbReference>
<dbReference type="GO" id="GO:0004419">
    <property type="term" value="F:hydroxymethylglutaryl-CoA lyase activity"/>
    <property type="evidence" value="ECO:0007669"/>
    <property type="project" value="TreeGrafter"/>
</dbReference>
<dbReference type="InterPro" id="IPR043594">
    <property type="entry name" value="HMGL"/>
</dbReference>
<accession>A0AA52EK33</accession>
<name>A0AA52EK33_9PROT</name>
<keyword evidence="2" id="KW-0479">Metal-binding</keyword>
<gene>
    <name evidence="5" type="ORF">QGN29_03705</name>
</gene>
<comment type="similarity">
    <text evidence="1">Belongs to the HMG-CoA lyase family.</text>
</comment>
<evidence type="ECO:0000256" key="2">
    <source>
        <dbReference type="ARBA" id="ARBA00022723"/>
    </source>
</evidence>
<evidence type="ECO:0000259" key="4">
    <source>
        <dbReference type="PROSITE" id="PS50991"/>
    </source>
</evidence>
<proteinExistence type="inferred from homology"/>
<dbReference type="Gene3D" id="3.20.20.70">
    <property type="entry name" value="Aldolase class I"/>
    <property type="match status" value="1"/>
</dbReference>
<dbReference type="CDD" id="cd07938">
    <property type="entry name" value="DRE_TIM_HMGL"/>
    <property type="match status" value="1"/>
</dbReference>
<reference evidence="5" key="1">
    <citation type="submission" date="2023-04" db="EMBL/GenBank/DDBJ databases">
        <title>Complete genome sequence of Temperatibacter marinus.</title>
        <authorList>
            <person name="Rong J.-C."/>
            <person name="Yi M.-L."/>
            <person name="Zhao Q."/>
        </authorList>
    </citation>
    <scope>NUCLEOTIDE SEQUENCE</scope>
    <source>
        <strain evidence="5">NBRC 110045</strain>
    </source>
</reference>
<dbReference type="FunFam" id="3.20.20.70:FF:000071">
    <property type="entry name" value="Hydroxymethylglutaryl-CoA lyase"/>
    <property type="match status" value="1"/>
</dbReference>
<dbReference type="Proteomes" id="UP001268683">
    <property type="component" value="Chromosome"/>
</dbReference>
<feature type="domain" description="Pyruvate carboxyltransferase" evidence="4">
    <location>
        <begin position="5"/>
        <end position="278"/>
    </location>
</feature>
<dbReference type="EMBL" id="CP123872">
    <property type="protein sequence ID" value="WND03476.1"/>
    <property type="molecule type" value="Genomic_DNA"/>
</dbReference>
<keyword evidence="6" id="KW-1185">Reference proteome</keyword>
<dbReference type="GO" id="GO:0046951">
    <property type="term" value="P:ketone body biosynthetic process"/>
    <property type="evidence" value="ECO:0007669"/>
    <property type="project" value="TreeGrafter"/>
</dbReference>
<dbReference type="InterPro" id="IPR013785">
    <property type="entry name" value="Aldolase_TIM"/>
</dbReference>
<dbReference type="SUPFAM" id="SSF51569">
    <property type="entry name" value="Aldolase"/>
    <property type="match status" value="1"/>
</dbReference>
<organism evidence="5 6">
    <name type="scientific">Temperatibacter marinus</name>
    <dbReference type="NCBI Taxonomy" id="1456591"/>
    <lineage>
        <taxon>Bacteria</taxon>
        <taxon>Pseudomonadati</taxon>
        <taxon>Pseudomonadota</taxon>
        <taxon>Alphaproteobacteria</taxon>
        <taxon>Kordiimonadales</taxon>
        <taxon>Temperatibacteraceae</taxon>
        <taxon>Temperatibacter</taxon>
    </lineage>
</organism>
<evidence type="ECO:0000313" key="6">
    <source>
        <dbReference type="Proteomes" id="UP001268683"/>
    </source>
</evidence>
<dbReference type="InterPro" id="IPR000891">
    <property type="entry name" value="PYR_CT"/>
</dbReference>
<keyword evidence="3 5" id="KW-0456">Lyase</keyword>
<dbReference type="PANTHER" id="PTHR42738">
    <property type="entry name" value="HYDROXYMETHYLGLUTARYL-COA LYASE"/>
    <property type="match status" value="1"/>
</dbReference>
<dbReference type="KEGG" id="tmk:QGN29_03705"/>
<protein>
    <submittedName>
        <fullName evidence="5">Hydroxymethylglutaryl-CoA lyase</fullName>
    </submittedName>
</protein>